<organism evidence="2">
    <name type="scientific">Rhizophora mucronata</name>
    <name type="common">Asiatic mangrove</name>
    <dbReference type="NCBI Taxonomy" id="61149"/>
    <lineage>
        <taxon>Eukaryota</taxon>
        <taxon>Viridiplantae</taxon>
        <taxon>Streptophyta</taxon>
        <taxon>Embryophyta</taxon>
        <taxon>Tracheophyta</taxon>
        <taxon>Spermatophyta</taxon>
        <taxon>Magnoliopsida</taxon>
        <taxon>eudicotyledons</taxon>
        <taxon>Gunneridae</taxon>
        <taxon>Pentapetalae</taxon>
        <taxon>rosids</taxon>
        <taxon>fabids</taxon>
        <taxon>Malpighiales</taxon>
        <taxon>Rhizophoraceae</taxon>
        <taxon>Rhizophora</taxon>
    </lineage>
</organism>
<feature type="compositionally biased region" description="Basic residues" evidence="1">
    <location>
        <begin position="16"/>
        <end position="25"/>
    </location>
</feature>
<evidence type="ECO:0000256" key="1">
    <source>
        <dbReference type="SAM" id="MobiDB-lite"/>
    </source>
</evidence>
<evidence type="ECO:0000313" key="2">
    <source>
        <dbReference type="EMBL" id="MBX54523.1"/>
    </source>
</evidence>
<proteinExistence type="predicted"/>
<feature type="region of interest" description="Disordered" evidence="1">
    <location>
        <begin position="1"/>
        <end position="25"/>
    </location>
</feature>
<dbReference type="AlphaFoldDB" id="A0A2P2PIH5"/>
<dbReference type="EMBL" id="GGEC01074039">
    <property type="protein sequence ID" value="MBX54523.1"/>
    <property type="molecule type" value="Transcribed_RNA"/>
</dbReference>
<protein>
    <submittedName>
        <fullName evidence="2">Uncharacterized protein</fullName>
    </submittedName>
</protein>
<reference evidence="2" key="1">
    <citation type="submission" date="2018-02" db="EMBL/GenBank/DDBJ databases">
        <title>Rhizophora mucronata_Transcriptome.</title>
        <authorList>
            <person name="Meera S.P."/>
            <person name="Sreeshan A."/>
            <person name="Augustine A."/>
        </authorList>
    </citation>
    <scope>NUCLEOTIDE SEQUENCE</scope>
    <source>
        <tissue evidence="2">Leaf</tissue>
    </source>
</reference>
<name>A0A2P2PIH5_RHIMU</name>
<sequence length="25" mass="2825">MKQHNGGPKMEEVGLFKKRKTGPNL</sequence>
<accession>A0A2P2PIH5</accession>